<evidence type="ECO:0000259" key="3">
    <source>
        <dbReference type="PROSITE" id="PS50943"/>
    </source>
</evidence>
<dbReference type="Proteomes" id="UP000824260">
    <property type="component" value="Unassembled WGS sequence"/>
</dbReference>
<dbReference type="Gene3D" id="3.90.1530.30">
    <property type="match status" value="1"/>
</dbReference>
<evidence type="ECO:0000256" key="1">
    <source>
        <dbReference type="ARBA" id="ARBA00006295"/>
    </source>
</evidence>
<dbReference type="InterPro" id="IPR036086">
    <property type="entry name" value="ParB/Sulfiredoxin_sf"/>
</dbReference>
<name>A0A9D0ZLW2_9FIRM</name>
<dbReference type="PANTHER" id="PTHR33375">
    <property type="entry name" value="CHROMOSOME-PARTITIONING PROTEIN PARB-RELATED"/>
    <property type="match status" value="1"/>
</dbReference>
<dbReference type="GO" id="GO:0003677">
    <property type="term" value="F:DNA binding"/>
    <property type="evidence" value="ECO:0007669"/>
    <property type="project" value="InterPro"/>
</dbReference>
<dbReference type="SMART" id="SM00470">
    <property type="entry name" value="ParB"/>
    <property type="match status" value="1"/>
</dbReference>
<gene>
    <name evidence="4" type="ORF">IAA52_06025</name>
</gene>
<dbReference type="InterPro" id="IPR050336">
    <property type="entry name" value="Chromosome_partition/occlusion"/>
</dbReference>
<dbReference type="AlphaFoldDB" id="A0A9D0ZLW2"/>
<dbReference type="GO" id="GO:0005694">
    <property type="term" value="C:chromosome"/>
    <property type="evidence" value="ECO:0007669"/>
    <property type="project" value="TreeGrafter"/>
</dbReference>
<dbReference type="Gene3D" id="1.10.10.2830">
    <property type="match status" value="1"/>
</dbReference>
<dbReference type="PROSITE" id="PS50943">
    <property type="entry name" value="HTH_CROC1"/>
    <property type="match status" value="1"/>
</dbReference>
<comment type="caution">
    <text evidence="4">The sequence shown here is derived from an EMBL/GenBank/DDBJ whole genome shotgun (WGS) entry which is preliminary data.</text>
</comment>
<dbReference type="SUPFAM" id="SSF109709">
    <property type="entry name" value="KorB DNA-binding domain-like"/>
    <property type="match status" value="1"/>
</dbReference>
<accession>A0A9D0ZLW2</accession>
<dbReference type="GO" id="GO:0045881">
    <property type="term" value="P:positive regulation of sporulation resulting in formation of a cellular spore"/>
    <property type="evidence" value="ECO:0007669"/>
    <property type="project" value="TreeGrafter"/>
</dbReference>
<dbReference type="Pfam" id="PF17762">
    <property type="entry name" value="HTH_ParB"/>
    <property type="match status" value="1"/>
</dbReference>
<dbReference type="InterPro" id="IPR001387">
    <property type="entry name" value="Cro/C1-type_HTH"/>
</dbReference>
<evidence type="ECO:0000256" key="2">
    <source>
        <dbReference type="ARBA" id="ARBA00022829"/>
    </source>
</evidence>
<dbReference type="PANTHER" id="PTHR33375:SF1">
    <property type="entry name" value="CHROMOSOME-PARTITIONING PROTEIN PARB-RELATED"/>
    <property type="match status" value="1"/>
</dbReference>
<reference evidence="4" key="1">
    <citation type="submission" date="2020-10" db="EMBL/GenBank/DDBJ databases">
        <authorList>
            <person name="Gilroy R."/>
        </authorList>
    </citation>
    <scope>NUCLEOTIDE SEQUENCE</scope>
    <source>
        <strain evidence="4">ChiSjej6B24-2974</strain>
    </source>
</reference>
<dbReference type="Pfam" id="PF02195">
    <property type="entry name" value="ParB_N"/>
    <property type="match status" value="1"/>
</dbReference>
<dbReference type="SUPFAM" id="SSF110849">
    <property type="entry name" value="ParB/Sulfiredoxin"/>
    <property type="match status" value="1"/>
</dbReference>
<comment type="similarity">
    <text evidence="1">Belongs to the ParB family.</text>
</comment>
<dbReference type="InterPro" id="IPR004437">
    <property type="entry name" value="ParB/RepB/Spo0J"/>
</dbReference>
<dbReference type="FunFam" id="1.10.10.2830:FF:000001">
    <property type="entry name" value="Chromosome partitioning protein ParB"/>
    <property type="match status" value="1"/>
</dbReference>
<keyword evidence="2" id="KW-0159">Chromosome partition</keyword>
<feature type="domain" description="HTH cro/C1-type" evidence="3">
    <location>
        <begin position="108"/>
        <end position="134"/>
    </location>
</feature>
<evidence type="ECO:0000313" key="4">
    <source>
        <dbReference type="EMBL" id="HIQ82644.1"/>
    </source>
</evidence>
<proteinExistence type="inferred from homology"/>
<protein>
    <submittedName>
        <fullName evidence="4">ParB/RepB/Spo0J family partition protein</fullName>
    </submittedName>
</protein>
<dbReference type="InterPro" id="IPR003115">
    <property type="entry name" value="ParB_N"/>
</dbReference>
<sequence>MQTVRVEVSQLAPNPRNPRRGFAEGEIRALAASIARYGLLSPLAVRRVEGGYELIAGERRLRALRLLGWKSAPCVLLDADDLESRLLSLIENIQREDLHYLDEAEACRAILREHGLTQEELARRLGRSPSAIANRLRLLKLPGEVRAFLRETPSLSERHARALLKLPDAARQLEAARRAGREGMSVRRLEALVEQLARQEPAHPQPRVTRLFRDGRMFVNAVLNTVRELNALGVPAVSRVTRLPGRIEVTVTLPENVRPAPEQGRAGAPCGR</sequence>
<reference evidence="4" key="2">
    <citation type="journal article" date="2021" name="PeerJ">
        <title>Extensive microbial diversity within the chicken gut microbiome revealed by metagenomics and culture.</title>
        <authorList>
            <person name="Gilroy R."/>
            <person name="Ravi A."/>
            <person name="Getino M."/>
            <person name="Pursley I."/>
            <person name="Horton D.L."/>
            <person name="Alikhan N.F."/>
            <person name="Baker D."/>
            <person name="Gharbi K."/>
            <person name="Hall N."/>
            <person name="Watson M."/>
            <person name="Adriaenssens E.M."/>
            <person name="Foster-Nyarko E."/>
            <person name="Jarju S."/>
            <person name="Secka A."/>
            <person name="Antonio M."/>
            <person name="Oren A."/>
            <person name="Chaudhuri R.R."/>
            <person name="La Ragione R."/>
            <person name="Hildebrand F."/>
            <person name="Pallen M.J."/>
        </authorList>
    </citation>
    <scope>NUCLEOTIDE SEQUENCE</scope>
    <source>
        <strain evidence="4">ChiSjej6B24-2974</strain>
    </source>
</reference>
<dbReference type="InterPro" id="IPR041468">
    <property type="entry name" value="HTH_ParB/Spo0J"/>
</dbReference>
<dbReference type="EMBL" id="DVFZ01000057">
    <property type="protein sequence ID" value="HIQ82644.1"/>
    <property type="molecule type" value="Genomic_DNA"/>
</dbReference>
<evidence type="ECO:0000313" key="5">
    <source>
        <dbReference type="Proteomes" id="UP000824260"/>
    </source>
</evidence>
<dbReference type="CDD" id="cd00093">
    <property type="entry name" value="HTH_XRE"/>
    <property type="match status" value="1"/>
</dbReference>
<dbReference type="GO" id="GO:0007059">
    <property type="term" value="P:chromosome segregation"/>
    <property type="evidence" value="ECO:0007669"/>
    <property type="project" value="UniProtKB-KW"/>
</dbReference>
<dbReference type="NCBIfam" id="TIGR00180">
    <property type="entry name" value="parB_part"/>
    <property type="match status" value="1"/>
</dbReference>
<organism evidence="4 5">
    <name type="scientific">Candidatus Pullichristensenella stercorigallinarum</name>
    <dbReference type="NCBI Taxonomy" id="2840909"/>
    <lineage>
        <taxon>Bacteria</taxon>
        <taxon>Bacillati</taxon>
        <taxon>Bacillota</taxon>
        <taxon>Clostridia</taxon>
        <taxon>Candidatus Pullichristensenella</taxon>
    </lineage>
</organism>